<reference evidence="2 3" key="1">
    <citation type="journal article" date="2021" name="Commun. Biol.">
        <title>The genome of Shorea leprosula (Dipterocarpaceae) highlights the ecological relevance of drought in aseasonal tropical rainforests.</title>
        <authorList>
            <person name="Ng K.K.S."/>
            <person name="Kobayashi M.J."/>
            <person name="Fawcett J.A."/>
            <person name="Hatakeyama M."/>
            <person name="Paape T."/>
            <person name="Ng C.H."/>
            <person name="Ang C.C."/>
            <person name="Tnah L.H."/>
            <person name="Lee C.T."/>
            <person name="Nishiyama T."/>
            <person name="Sese J."/>
            <person name="O'Brien M.J."/>
            <person name="Copetti D."/>
            <person name="Mohd Noor M.I."/>
            <person name="Ong R.C."/>
            <person name="Putra M."/>
            <person name="Sireger I.Z."/>
            <person name="Indrioko S."/>
            <person name="Kosugi Y."/>
            <person name="Izuno A."/>
            <person name="Isagi Y."/>
            <person name="Lee S.L."/>
            <person name="Shimizu K.K."/>
        </authorList>
    </citation>
    <scope>NUCLEOTIDE SEQUENCE [LARGE SCALE GENOMIC DNA]</scope>
    <source>
        <strain evidence="2">214</strain>
    </source>
</reference>
<dbReference type="EMBL" id="BPVZ01000052">
    <property type="protein sequence ID" value="GKV19148.1"/>
    <property type="molecule type" value="Genomic_DNA"/>
</dbReference>
<protein>
    <submittedName>
        <fullName evidence="2">Uncharacterized protein</fullName>
    </submittedName>
</protein>
<evidence type="ECO:0000313" key="2">
    <source>
        <dbReference type="EMBL" id="GKV19148.1"/>
    </source>
</evidence>
<comment type="caution">
    <text evidence="2">The sequence shown here is derived from an EMBL/GenBank/DDBJ whole genome shotgun (WGS) entry which is preliminary data.</text>
</comment>
<gene>
    <name evidence="2" type="ORF">SLEP1_g29441</name>
</gene>
<evidence type="ECO:0000256" key="1">
    <source>
        <dbReference type="SAM" id="MobiDB-lite"/>
    </source>
</evidence>
<dbReference type="Proteomes" id="UP001054252">
    <property type="component" value="Unassembled WGS sequence"/>
</dbReference>
<name>A0AAV5JWV0_9ROSI</name>
<sequence>MLIKSERHQFPRCVWKGWGGAKGGLGELDEVDGLGESEWAEEEEGDKEGEPRNVCEERKIQLGDGGGDDKLEVSTRDSRAACSCGWSGPIAETIQQLNNSRKGSSAVHRSTSTSTLSSSGAATIQTPDGFGSATAVQTLDGSGSAAAVCSRQKGET</sequence>
<dbReference type="AlphaFoldDB" id="A0AAV5JWV0"/>
<feature type="compositionally biased region" description="Acidic residues" evidence="1">
    <location>
        <begin position="27"/>
        <end position="47"/>
    </location>
</feature>
<accession>A0AAV5JWV0</accession>
<feature type="region of interest" description="Disordered" evidence="1">
    <location>
        <begin position="98"/>
        <end position="132"/>
    </location>
</feature>
<organism evidence="2 3">
    <name type="scientific">Rubroshorea leprosula</name>
    <dbReference type="NCBI Taxonomy" id="152421"/>
    <lineage>
        <taxon>Eukaryota</taxon>
        <taxon>Viridiplantae</taxon>
        <taxon>Streptophyta</taxon>
        <taxon>Embryophyta</taxon>
        <taxon>Tracheophyta</taxon>
        <taxon>Spermatophyta</taxon>
        <taxon>Magnoliopsida</taxon>
        <taxon>eudicotyledons</taxon>
        <taxon>Gunneridae</taxon>
        <taxon>Pentapetalae</taxon>
        <taxon>rosids</taxon>
        <taxon>malvids</taxon>
        <taxon>Malvales</taxon>
        <taxon>Dipterocarpaceae</taxon>
        <taxon>Rubroshorea</taxon>
    </lineage>
</organism>
<feature type="region of interest" description="Disordered" evidence="1">
    <location>
        <begin position="19"/>
        <end position="72"/>
    </location>
</feature>
<evidence type="ECO:0000313" key="3">
    <source>
        <dbReference type="Proteomes" id="UP001054252"/>
    </source>
</evidence>
<feature type="compositionally biased region" description="Polar residues" evidence="1">
    <location>
        <begin position="98"/>
        <end position="109"/>
    </location>
</feature>
<keyword evidence="3" id="KW-1185">Reference proteome</keyword>
<proteinExistence type="predicted"/>
<feature type="compositionally biased region" description="Low complexity" evidence="1">
    <location>
        <begin position="110"/>
        <end position="119"/>
    </location>
</feature>
<feature type="compositionally biased region" description="Basic and acidic residues" evidence="1">
    <location>
        <begin position="48"/>
        <end position="72"/>
    </location>
</feature>